<organism evidence="2 3">
    <name type="scientific">Candidatus Naiadarchaeum limnaeum</name>
    <dbReference type="NCBI Taxonomy" id="2756139"/>
    <lineage>
        <taxon>Archaea</taxon>
        <taxon>Candidatus Undinarchaeota</taxon>
        <taxon>Candidatus Undinarchaeia</taxon>
        <taxon>Candidatus Naiadarchaeales</taxon>
        <taxon>Candidatus Naiadarchaeaceae</taxon>
        <taxon>Candidatus Naiadarchaeum</taxon>
    </lineage>
</organism>
<sequence length="317" mass="34932">MAKQKKGLKTSSKSKKYLGIDRKRLLIGSVIVIVSILSMIILAQKQQNKEIKTTENETLDFAALANEVIPQNGFETNAKWGCTGKKLVESGAINLEKFKLLYERGGRPLTETQLSILTKCTDETLKIDNGNAHFMLNVLWALGLSNKNALLDKIAKEADFDIGNLASTGGWPLGNISGGELWGKYEIIKLNAGQQKIVEKVALNTYRPCCNNPTAFPDCNHGAAALGLIELMASQGATEDDIFEALKIYNAYWFPQQYYENAIYFKLAEGKEWKDVDPKVVLGFNYSSASGWTQVSNYLRAQGIFKQVEGSGGQCGV</sequence>
<name>A0A832UZM9_9ARCH</name>
<dbReference type="AlphaFoldDB" id="A0A832UZM9"/>
<keyword evidence="1" id="KW-0812">Transmembrane</keyword>
<gene>
    <name evidence="2" type="ORF">H1016_01755</name>
</gene>
<dbReference type="Proteomes" id="UP000646946">
    <property type="component" value="Unassembled WGS sequence"/>
</dbReference>
<accession>A0A832UZM9</accession>
<evidence type="ECO:0000256" key="1">
    <source>
        <dbReference type="SAM" id="Phobius"/>
    </source>
</evidence>
<keyword evidence="1" id="KW-1133">Transmembrane helix</keyword>
<evidence type="ECO:0000313" key="2">
    <source>
        <dbReference type="EMBL" id="HIK00244.1"/>
    </source>
</evidence>
<dbReference type="EMBL" id="DVAB01000017">
    <property type="protein sequence ID" value="HIK00244.1"/>
    <property type="molecule type" value="Genomic_DNA"/>
</dbReference>
<feature type="transmembrane region" description="Helical" evidence="1">
    <location>
        <begin position="25"/>
        <end position="43"/>
    </location>
</feature>
<proteinExistence type="predicted"/>
<keyword evidence="1" id="KW-0472">Membrane</keyword>
<evidence type="ECO:0000313" key="3">
    <source>
        <dbReference type="Proteomes" id="UP000646946"/>
    </source>
</evidence>
<keyword evidence="3" id="KW-1185">Reference proteome</keyword>
<comment type="caution">
    <text evidence="2">The sequence shown here is derived from an EMBL/GenBank/DDBJ whole genome shotgun (WGS) entry which is preliminary data.</text>
</comment>
<reference evidence="2 3" key="1">
    <citation type="journal article" name="Nat. Commun.">
        <title>Undinarchaeota illuminate DPANN phylogeny and the impact of gene transfer on archaeal evolution.</title>
        <authorList>
            <person name="Dombrowski N."/>
            <person name="Williams T.A."/>
            <person name="Sun J."/>
            <person name="Woodcroft B.J."/>
            <person name="Lee J.H."/>
            <person name="Minh B.Q."/>
            <person name="Rinke C."/>
            <person name="Spang A."/>
        </authorList>
    </citation>
    <scope>NUCLEOTIDE SEQUENCE [LARGE SCALE GENOMIC DNA]</scope>
    <source>
        <strain evidence="2">MAG_bin1129</strain>
    </source>
</reference>
<protein>
    <submittedName>
        <fullName evidence="2">Uncharacterized protein</fullName>
    </submittedName>
</protein>